<dbReference type="InterPro" id="IPR037401">
    <property type="entry name" value="SnoaL-like"/>
</dbReference>
<evidence type="ECO:0000259" key="1">
    <source>
        <dbReference type="Pfam" id="PF13474"/>
    </source>
</evidence>
<organism evidence="2 3">
    <name type="scientific">Kitasatospora nipponensis</name>
    <dbReference type="NCBI Taxonomy" id="258049"/>
    <lineage>
        <taxon>Bacteria</taxon>
        <taxon>Bacillati</taxon>
        <taxon>Actinomycetota</taxon>
        <taxon>Actinomycetes</taxon>
        <taxon>Kitasatosporales</taxon>
        <taxon>Streptomycetaceae</taxon>
        <taxon>Kitasatospora</taxon>
    </lineage>
</organism>
<dbReference type="Pfam" id="PF13474">
    <property type="entry name" value="SnoaL_3"/>
    <property type="match status" value="1"/>
</dbReference>
<dbReference type="InterPro" id="IPR032710">
    <property type="entry name" value="NTF2-like_dom_sf"/>
</dbReference>
<gene>
    <name evidence="2" type="ORF">GCM10009665_21190</name>
</gene>
<dbReference type="EMBL" id="BAAALF010000026">
    <property type="protein sequence ID" value="GAA1230562.1"/>
    <property type="molecule type" value="Genomic_DNA"/>
</dbReference>
<proteinExistence type="predicted"/>
<sequence length="138" mass="15374">MTTTEQDQEAIIAIVREMAASMTGAQSTRHWAFDVLWFDIPPFASRGVAPARKLFDDTFANFESCNVEILELDAKVNGDMGIVCTVQSTTIVLKNGSTKHVMVRQTDCFERRENDWELIHQHASAPAGGEWDGKITTV</sequence>
<dbReference type="Gene3D" id="3.10.450.50">
    <property type="match status" value="1"/>
</dbReference>
<accession>A0ABP4GUE2</accession>
<dbReference type="RefSeq" id="WP_344441058.1">
    <property type="nucleotide sequence ID" value="NZ_BAAALF010000026.1"/>
</dbReference>
<name>A0ABP4GUE2_9ACTN</name>
<feature type="domain" description="SnoaL-like" evidence="1">
    <location>
        <begin position="17"/>
        <end position="127"/>
    </location>
</feature>
<protein>
    <recommendedName>
        <fullName evidence="1">SnoaL-like domain-containing protein</fullName>
    </recommendedName>
</protein>
<comment type="caution">
    <text evidence="2">The sequence shown here is derived from an EMBL/GenBank/DDBJ whole genome shotgun (WGS) entry which is preliminary data.</text>
</comment>
<dbReference type="SUPFAM" id="SSF54427">
    <property type="entry name" value="NTF2-like"/>
    <property type="match status" value="1"/>
</dbReference>
<evidence type="ECO:0000313" key="3">
    <source>
        <dbReference type="Proteomes" id="UP001500037"/>
    </source>
</evidence>
<evidence type="ECO:0000313" key="2">
    <source>
        <dbReference type="EMBL" id="GAA1230562.1"/>
    </source>
</evidence>
<reference evidence="3" key="1">
    <citation type="journal article" date="2019" name="Int. J. Syst. Evol. Microbiol.">
        <title>The Global Catalogue of Microorganisms (GCM) 10K type strain sequencing project: providing services to taxonomists for standard genome sequencing and annotation.</title>
        <authorList>
            <consortium name="The Broad Institute Genomics Platform"/>
            <consortium name="The Broad Institute Genome Sequencing Center for Infectious Disease"/>
            <person name="Wu L."/>
            <person name="Ma J."/>
        </authorList>
    </citation>
    <scope>NUCLEOTIDE SEQUENCE [LARGE SCALE GENOMIC DNA]</scope>
    <source>
        <strain evidence="3">JCM 13004</strain>
    </source>
</reference>
<dbReference type="Proteomes" id="UP001500037">
    <property type="component" value="Unassembled WGS sequence"/>
</dbReference>
<keyword evidence="3" id="KW-1185">Reference proteome</keyword>